<evidence type="ECO:0000313" key="2">
    <source>
        <dbReference type="EMBL" id="KAF6292163.1"/>
    </source>
</evidence>
<feature type="region of interest" description="Disordered" evidence="1">
    <location>
        <begin position="62"/>
        <end position="81"/>
    </location>
</feature>
<sequence length="172" mass="18104">MEGNGTPGKSLTPAQSLYAGPFLHHAHTFQLHILPSLPHCSDRGPTTPALCLQAFLGPSPTLHSKDSAARQSSRWHSPSPKAGLSLRVLALGGPGDEEERSLAALSFGSRSGLLATEPSATPRLPCGLLSTPRLREGQRQGTCRPSSSDDGHGTSLLPQTCVHLVHIRGSQN</sequence>
<keyword evidence="3" id="KW-1185">Reference proteome</keyword>
<evidence type="ECO:0000313" key="3">
    <source>
        <dbReference type="Proteomes" id="UP000558488"/>
    </source>
</evidence>
<gene>
    <name evidence="2" type="ORF">mPipKuh1_009772</name>
</gene>
<organism evidence="2 3">
    <name type="scientific">Pipistrellus kuhlii</name>
    <name type="common">Kuhl's pipistrelle</name>
    <dbReference type="NCBI Taxonomy" id="59472"/>
    <lineage>
        <taxon>Eukaryota</taxon>
        <taxon>Metazoa</taxon>
        <taxon>Chordata</taxon>
        <taxon>Craniata</taxon>
        <taxon>Vertebrata</taxon>
        <taxon>Euteleostomi</taxon>
        <taxon>Mammalia</taxon>
        <taxon>Eutheria</taxon>
        <taxon>Laurasiatheria</taxon>
        <taxon>Chiroptera</taxon>
        <taxon>Yangochiroptera</taxon>
        <taxon>Vespertilionidae</taxon>
        <taxon>Pipistrellus</taxon>
    </lineage>
</organism>
<feature type="region of interest" description="Disordered" evidence="1">
    <location>
        <begin position="129"/>
        <end position="156"/>
    </location>
</feature>
<comment type="caution">
    <text evidence="2">The sequence shown here is derived from an EMBL/GenBank/DDBJ whole genome shotgun (WGS) entry which is preliminary data.</text>
</comment>
<reference evidence="2 3" key="1">
    <citation type="journal article" date="2020" name="Nature">
        <title>Six reference-quality genomes reveal evolution of bat adaptations.</title>
        <authorList>
            <person name="Jebb D."/>
            <person name="Huang Z."/>
            <person name="Pippel M."/>
            <person name="Hughes G.M."/>
            <person name="Lavrichenko K."/>
            <person name="Devanna P."/>
            <person name="Winkler S."/>
            <person name="Jermiin L.S."/>
            <person name="Skirmuntt E.C."/>
            <person name="Katzourakis A."/>
            <person name="Burkitt-Gray L."/>
            <person name="Ray D.A."/>
            <person name="Sullivan K.A.M."/>
            <person name="Roscito J.G."/>
            <person name="Kirilenko B.M."/>
            <person name="Davalos L.M."/>
            <person name="Corthals A.P."/>
            <person name="Power M.L."/>
            <person name="Jones G."/>
            <person name="Ransome R.D."/>
            <person name="Dechmann D.K.N."/>
            <person name="Locatelli A.G."/>
            <person name="Puechmaille S.J."/>
            <person name="Fedrigo O."/>
            <person name="Jarvis E.D."/>
            <person name="Hiller M."/>
            <person name="Vernes S.C."/>
            <person name="Myers E.W."/>
            <person name="Teeling E.C."/>
        </authorList>
    </citation>
    <scope>NUCLEOTIDE SEQUENCE [LARGE SCALE GENOMIC DNA]</scope>
    <source>
        <strain evidence="2">MPipKuh1</strain>
        <tissue evidence="2">Flight muscle</tissue>
    </source>
</reference>
<dbReference type="EMBL" id="JACAGB010000037">
    <property type="protein sequence ID" value="KAF6292163.1"/>
    <property type="molecule type" value="Genomic_DNA"/>
</dbReference>
<name>A0A7J7SVA8_PIPKU</name>
<dbReference type="Proteomes" id="UP000558488">
    <property type="component" value="Unassembled WGS sequence"/>
</dbReference>
<proteinExistence type="predicted"/>
<dbReference type="AlphaFoldDB" id="A0A7J7SVA8"/>
<protein>
    <submittedName>
        <fullName evidence="2">Uncharacterized protein</fullName>
    </submittedName>
</protein>
<evidence type="ECO:0000256" key="1">
    <source>
        <dbReference type="SAM" id="MobiDB-lite"/>
    </source>
</evidence>
<accession>A0A7J7SVA8</accession>